<dbReference type="EMBL" id="VLTJ01000037">
    <property type="protein sequence ID" value="TSH91203.1"/>
    <property type="molecule type" value="Genomic_DNA"/>
</dbReference>
<dbReference type="InterPro" id="IPR002347">
    <property type="entry name" value="SDR_fam"/>
</dbReference>
<dbReference type="Proteomes" id="UP000318405">
    <property type="component" value="Unassembled WGS sequence"/>
</dbReference>
<dbReference type="PRINTS" id="PR00081">
    <property type="entry name" value="GDHRDH"/>
</dbReference>
<dbReference type="PRINTS" id="PR00080">
    <property type="entry name" value="SDRFAMILY"/>
</dbReference>
<dbReference type="PANTHER" id="PTHR42760">
    <property type="entry name" value="SHORT-CHAIN DEHYDROGENASES/REDUCTASES FAMILY MEMBER"/>
    <property type="match status" value="1"/>
</dbReference>
<dbReference type="GO" id="GO:0016616">
    <property type="term" value="F:oxidoreductase activity, acting on the CH-OH group of donors, NAD or NADP as acceptor"/>
    <property type="evidence" value="ECO:0007669"/>
    <property type="project" value="TreeGrafter"/>
</dbReference>
<comment type="caution">
    <text evidence="3">The sequence shown here is derived from an EMBL/GenBank/DDBJ whole genome shotgun (WGS) entry which is preliminary data.</text>
</comment>
<dbReference type="InterPro" id="IPR036291">
    <property type="entry name" value="NAD(P)-bd_dom_sf"/>
</dbReference>
<proteinExistence type="inferred from homology"/>
<gene>
    <name evidence="3" type="ORF">FOZ76_18815</name>
</gene>
<protein>
    <submittedName>
        <fullName evidence="3">SDR family oxidoreductase</fullName>
    </submittedName>
</protein>
<organism evidence="3 4">
    <name type="scientific">Verticiella sediminum</name>
    <dbReference type="NCBI Taxonomy" id="1247510"/>
    <lineage>
        <taxon>Bacteria</taxon>
        <taxon>Pseudomonadati</taxon>
        <taxon>Pseudomonadota</taxon>
        <taxon>Betaproteobacteria</taxon>
        <taxon>Burkholderiales</taxon>
        <taxon>Alcaligenaceae</taxon>
        <taxon>Verticiella</taxon>
    </lineage>
</organism>
<keyword evidence="4" id="KW-1185">Reference proteome</keyword>
<evidence type="ECO:0000256" key="1">
    <source>
        <dbReference type="ARBA" id="ARBA00006484"/>
    </source>
</evidence>
<dbReference type="Pfam" id="PF13561">
    <property type="entry name" value="adh_short_C2"/>
    <property type="match status" value="1"/>
</dbReference>
<evidence type="ECO:0000256" key="2">
    <source>
        <dbReference type="ARBA" id="ARBA00023002"/>
    </source>
</evidence>
<reference evidence="3 4" key="1">
    <citation type="submission" date="2019-07" db="EMBL/GenBank/DDBJ databases">
        <title>Qingshengfaniella alkalisoli gen. nov., sp. nov., isolated from saline soil.</title>
        <authorList>
            <person name="Xu L."/>
            <person name="Huang X.-X."/>
            <person name="Sun J.-Q."/>
        </authorList>
    </citation>
    <scope>NUCLEOTIDE SEQUENCE [LARGE SCALE GENOMIC DNA]</scope>
    <source>
        <strain evidence="3 4">DSM 27279</strain>
    </source>
</reference>
<dbReference type="Gene3D" id="3.40.50.720">
    <property type="entry name" value="NAD(P)-binding Rossmann-like Domain"/>
    <property type="match status" value="1"/>
</dbReference>
<dbReference type="AlphaFoldDB" id="A0A556AEB6"/>
<name>A0A556AEB6_9BURK</name>
<keyword evidence="2" id="KW-0560">Oxidoreductase</keyword>
<sequence length="252" mass="26606">MSTTYDFHGRIALVTGAAQGIGRAIALGLMKGGARVHVADINFEGLDAAAEVGALAHHLDIGDREACHETVRGIIQAEDRLDILVNAAGGSLGKGRGPIENVTEADWHAIFDANANGAFWLCQAVAPRMKEAAYGRIVNIASGAGLRPALNGNQAYCAAKHAIVGMTKQMSFELGPFGITVNAVAPGIVLSGPWARYQWDSYGAEGQKRVLESLHTRQLGEAEDIAHATMFFAAEDSRWITGQILSADGGRS</sequence>
<dbReference type="SUPFAM" id="SSF51735">
    <property type="entry name" value="NAD(P)-binding Rossmann-fold domains"/>
    <property type="match status" value="1"/>
</dbReference>
<evidence type="ECO:0000313" key="4">
    <source>
        <dbReference type="Proteomes" id="UP000318405"/>
    </source>
</evidence>
<dbReference type="PANTHER" id="PTHR42760:SF115">
    <property type="entry name" value="3-OXOACYL-[ACYL-CARRIER-PROTEIN] REDUCTASE FABG"/>
    <property type="match status" value="1"/>
</dbReference>
<dbReference type="RefSeq" id="WP_143949828.1">
    <property type="nucleotide sequence ID" value="NZ_BAABMB010000008.1"/>
</dbReference>
<dbReference type="FunFam" id="3.40.50.720:FF:000084">
    <property type="entry name" value="Short-chain dehydrogenase reductase"/>
    <property type="match status" value="1"/>
</dbReference>
<dbReference type="OrthoDB" id="9806974at2"/>
<evidence type="ECO:0000313" key="3">
    <source>
        <dbReference type="EMBL" id="TSH91203.1"/>
    </source>
</evidence>
<accession>A0A556AEB6</accession>
<dbReference type="CDD" id="cd05233">
    <property type="entry name" value="SDR_c"/>
    <property type="match status" value="1"/>
</dbReference>
<comment type="similarity">
    <text evidence="1">Belongs to the short-chain dehydrogenases/reductases (SDR) family.</text>
</comment>